<dbReference type="GO" id="GO:0032977">
    <property type="term" value="F:membrane insertase activity"/>
    <property type="evidence" value="ECO:0007669"/>
    <property type="project" value="EnsemblFungi"/>
</dbReference>
<evidence type="ECO:0000256" key="3">
    <source>
        <dbReference type="ARBA" id="ARBA00022692"/>
    </source>
</evidence>
<feature type="domain" description="Membrane insertase YidC/Oxa/ALB C-terminal" evidence="11">
    <location>
        <begin position="140"/>
        <end position="329"/>
    </location>
</feature>
<sequence>MPGQYLKSFPQVYCLSYSISNTSRPPTNIFTFRRHNSSSSSSSSSSTNVTTDTVLEATSSSNIPPPATSIPDIQTQLPSFDDVTASASSTMIDQTTQSVGELSNHIGYLNSIGMAQTWYWPADIIQHTLEYIHVYSGLPWWGTICVTTILIRLLMFPLYVKSSDTVARNSHIKPQLDKITKELMSSTDISKSQLLALERKKLLTENGIKTRWLMAPMLQLPLAIGFFNALRHMANHPVDGFTDQGIAWFQNLSLADPYLGLQFITAAVLISFTRLGGETGAQQFSPVMKRFFTILPLVSIPATMKLASAVVLYFAINGTFSVLQTMVLRNNWVRKQLKITDVKKQDQIQTTTVNGKAPAEENKGIWQSIRENMDNAKKQSEKRQFMKLKEEKLQKLIKEQNKNSKIKIVHKTQFKRNDDYQKRN</sequence>
<dbReference type="GeneID" id="11496429"/>
<evidence type="ECO:0000259" key="11">
    <source>
        <dbReference type="Pfam" id="PF02096"/>
    </source>
</evidence>
<evidence type="ECO:0000256" key="1">
    <source>
        <dbReference type="ARBA" id="ARBA00004448"/>
    </source>
</evidence>
<evidence type="ECO:0000256" key="2">
    <source>
        <dbReference type="ARBA" id="ARBA00009877"/>
    </source>
</evidence>
<dbReference type="OrthoDB" id="2148490at2759"/>
<keyword evidence="8 10" id="KW-0472">Membrane</keyword>
<keyword evidence="3 9" id="KW-0812">Transmembrane</keyword>
<dbReference type="OMA" id="GWKNAQT"/>
<dbReference type="HOGENOM" id="CLU_029282_3_0_1"/>
<evidence type="ECO:0000313" key="13">
    <source>
        <dbReference type="Proteomes" id="UP000000689"/>
    </source>
</evidence>
<evidence type="ECO:0000256" key="9">
    <source>
        <dbReference type="RuleBase" id="RU003945"/>
    </source>
</evidence>
<dbReference type="Proteomes" id="UP000000689">
    <property type="component" value="Chromosome 3"/>
</dbReference>
<feature type="transmembrane region" description="Helical" evidence="10">
    <location>
        <begin position="258"/>
        <end position="275"/>
    </location>
</feature>
<reference evidence="12 13" key="1">
    <citation type="journal article" date="2011" name="Proc. Natl. Acad. Sci. U.S.A.">
        <title>Evolutionary erosion of yeast sex chromosomes by mating-type switching accidents.</title>
        <authorList>
            <person name="Gordon J.L."/>
            <person name="Armisen D."/>
            <person name="Proux-Wera E."/>
            <person name="Oheigeartaigh S.S."/>
            <person name="Byrne K.P."/>
            <person name="Wolfe K.H."/>
        </authorList>
    </citation>
    <scope>NUCLEOTIDE SEQUENCE [LARGE SCALE GENOMIC DNA]</scope>
    <source>
        <strain evidence="13">ATCC 10597 / BCRC 20456 / CBS 421 / NBRC 0211 / NRRL Y-12639</strain>
    </source>
</reference>
<dbReference type="KEGG" id="ndi:NDAI_0C05980"/>
<dbReference type="GO" id="GO:0097002">
    <property type="term" value="C:mitochondrial inner boundary membrane"/>
    <property type="evidence" value="ECO:0007669"/>
    <property type="project" value="EnsemblFungi"/>
</dbReference>
<gene>
    <name evidence="12" type="primary">NDAI0C05980</name>
    <name evidence="12" type="ordered locus">NDAI_0C05980</name>
</gene>
<dbReference type="GO" id="GO:0033615">
    <property type="term" value="P:mitochondrial proton-transporting ATP synthase complex assembly"/>
    <property type="evidence" value="ECO:0007669"/>
    <property type="project" value="EnsemblFungi"/>
</dbReference>
<protein>
    <recommendedName>
        <fullName evidence="11">Membrane insertase YidC/Oxa/ALB C-terminal domain-containing protein</fullName>
    </recommendedName>
</protein>
<dbReference type="PANTHER" id="PTHR12428:SF66">
    <property type="entry name" value="MITOCHONDRIAL INNER MEMBRANE PROTEIN OXA1L"/>
    <property type="match status" value="1"/>
</dbReference>
<keyword evidence="4" id="KW-0999">Mitochondrion inner membrane</keyword>
<dbReference type="Pfam" id="PF02096">
    <property type="entry name" value="60KD_IMP"/>
    <property type="match status" value="1"/>
</dbReference>
<feature type="transmembrane region" description="Helical" evidence="10">
    <location>
        <begin position="138"/>
        <end position="160"/>
    </location>
</feature>
<dbReference type="CDD" id="cd20069">
    <property type="entry name" value="5TM_Oxa1-like"/>
    <property type="match status" value="1"/>
</dbReference>
<dbReference type="InterPro" id="IPR001708">
    <property type="entry name" value="YidC/ALB3/OXA1/COX18"/>
</dbReference>
<dbReference type="AlphaFoldDB" id="G0W8Z6"/>
<proteinExistence type="inferred from homology"/>
<dbReference type="GO" id="GO:0032979">
    <property type="term" value="P:protein insertion into mitochondrial inner membrane from matrix"/>
    <property type="evidence" value="ECO:0007669"/>
    <property type="project" value="EnsemblFungi"/>
</dbReference>
<dbReference type="InterPro" id="IPR028055">
    <property type="entry name" value="YidC/Oxa/ALB_C"/>
</dbReference>
<evidence type="ECO:0000256" key="8">
    <source>
        <dbReference type="ARBA" id="ARBA00023136"/>
    </source>
</evidence>
<evidence type="ECO:0000256" key="7">
    <source>
        <dbReference type="ARBA" id="ARBA00023128"/>
    </source>
</evidence>
<dbReference type="eggNOG" id="KOG1239">
    <property type="taxonomic scope" value="Eukaryota"/>
</dbReference>
<evidence type="ECO:0000256" key="4">
    <source>
        <dbReference type="ARBA" id="ARBA00022792"/>
    </source>
</evidence>
<organism evidence="12 13">
    <name type="scientific">Naumovozyma dairenensis (strain ATCC 10597 / BCRC 20456 / CBS 421 / NBRC 0211 / NRRL Y-12639)</name>
    <name type="common">Saccharomyces dairenensis</name>
    <dbReference type="NCBI Taxonomy" id="1071378"/>
    <lineage>
        <taxon>Eukaryota</taxon>
        <taxon>Fungi</taxon>
        <taxon>Dikarya</taxon>
        <taxon>Ascomycota</taxon>
        <taxon>Saccharomycotina</taxon>
        <taxon>Saccharomycetes</taxon>
        <taxon>Saccharomycetales</taxon>
        <taxon>Saccharomycetaceae</taxon>
        <taxon>Naumovozyma</taxon>
    </lineage>
</organism>
<dbReference type="EMBL" id="HE580269">
    <property type="protein sequence ID" value="CCD24257.1"/>
    <property type="molecule type" value="Genomic_DNA"/>
</dbReference>
<keyword evidence="6 10" id="KW-1133">Transmembrane helix</keyword>
<evidence type="ECO:0000256" key="5">
    <source>
        <dbReference type="ARBA" id="ARBA00022946"/>
    </source>
</evidence>
<comment type="subcellular location">
    <subcellularLocation>
        <location evidence="9">Membrane</location>
        <topology evidence="9">Multi-pass membrane protein</topology>
    </subcellularLocation>
    <subcellularLocation>
        <location evidence="1">Mitochondrion inner membrane</location>
        <topology evidence="1">Multi-pass membrane protein</topology>
    </subcellularLocation>
</comment>
<feature type="transmembrane region" description="Helical" evidence="10">
    <location>
        <begin position="212"/>
        <end position="230"/>
    </location>
</feature>
<accession>G0W8Z6</accession>
<keyword evidence="13" id="KW-1185">Reference proteome</keyword>
<dbReference type="RefSeq" id="XP_003669500.1">
    <property type="nucleotide sequence ID" value="XM_003669452.1"/>
</dbReference>
<keyword evidence="5" id="KW-0809">Transit peptide</keyword>
<evidence type="ECO:0000256" key="10">
    <source>
        <dbReference type="SAM" id="Phobius"/>
    </source>
</evidence>
<dbReference type="GO" id="GO:0097177">
    <property type="term" value="F:mitochondrial ribosome binding"/>
    <property type="evidence" value="ECO:0007669"/>
    <property type="project" value="EnsemblFungi"/>
</dbReference>
<comment type="similarity">
    <text evidence="2 9">Belongs to the OXA1/ALB3/YidC family.</text>
</comment>
<dbReference type="PANTHER" id="PTHR12428">
    <property type="entry name" value="OXA1"/>
    <property type="match status" value="1"/>
</dbReference>
<name>G0W8Z6_NAUDC</name>
<evidence type="ECO:0000256" key="6">
    <source>
        <dbReference type="ARBA" id="ARBA00022989"/>
    </source>
</evidence>
<dbReference type="STRING" id="1071378.G0W8Z6"/>
<evidence type="ECO:0000313" key="12">
    <source>
        <dbReference type="EMBL" id="CCD24257.1"/>
    </source>
</evidence>
<keyword evidence="7" id="KW-0496">Mitochondrion</keyword>
<dbReference type="GO" id="GO:0030061">
    <property type="term" value="C:mitochondrial crista"/>
    <property type="evidence" value="ECO:0007669"/>
    <property type="project" value="EnsemblFungi"/>
</dbReference>